<organism evidence="1 2">
    <name type="scientific">Pisum sativum</name>
    <name type="common">Garden pea</name>
    <name type="synonym">Lathyrus oleraceus</name>
    <dbReference type="NCBI Taxonomy" id="3888"/>
    <lineage>
        <taxon>Eukaryota</taxon>
        <taxon>Viridiplantae</taxon>
        <taxon>Streptophyta</taxon>
        <taxon>Embryophyta</taxon>
        <taxon>Tracheophyta</taxon>
        <taxon>Spermatophyta</taxon>
        <taxon>Magnoliopsida</taxon>
        <taxon>eudicotyledons</taxon>
        <taxon>Gunneridae</taxon>
        <taxon>Pentapetalae</taxon>
        <taxon>rosids</taxon>
        <taxon>fabids</taxon>
        <taxon>Fabales</taxon>
        <taxon>Fabaceae</taxon>
        <taxon>Papilionoideae</taxon>
        <taxon>50 kb inversion clade</taxon>
        <taxon>NPAAA clade</taxon>
        <taxon>Hologalegina</taxon>
        <taxon>IRL clade</taxon>
        <taxon>Fabeae</taxon>
        <taxon>Lathyrus</taxon>
    </lineage>
</organism>
<sequence length="100" mass="10841">MKTIAQEITGGTYGDWPSKGLLPTADMSVKYTFLNRIGVINWAPTIHNSSITNSLAKLVYQIGTSVTLDFSAYVFDKVGSHVGDVVSDSGSDERSFGYED</sequence>
<comment type="caution">
    <text evidence="1">The sequence shown here is derived from an EMBL/GenBank/DDBJ whole genome shotgun (WGS) entry which is preliminary data.</text>
</comment>
<dbReference type="AlphaFoldDB" id="A0A9D5GW73"/>
<gene>
    <name evidence="1" type="ORF">KIW84_012367</name>
</gene>
<dbReference type="Proteomes" id="UP001058974">
    <property type="component" value="Chromosome 1"/>
</dbReference>
<keyword evidence="2" id="KW-1185">Reference proteome</keyword>
<dbReference type="EMBL" id="JAMSHJ010000001">
    <property type="protein sequence ID" value="KAI5443685.1"/>
    <property type="molecule type" value="Genomic_DNA"/>
</dbReference>
<proteinExistence type="predicted"/>
<evidence type="ECO:0000313" key="1">
    <source>
        <dbReference type="EMBL" id="KAI5443685.1"/>
    </source>
</evidence>
<name>A0A9D5GW73_PEA</name>
<evidence type="ECO:0000313" key="2">
    <source>
        <dbReference type="Proteomes" id="UP001058974"/>
    </source>
</evidence>
<reference evidence="1 2" key="1">
    <citation type="journal article" date="2022" name="Nat. Genet.">
        <title>Improved pea reference genome and pan-genome highlight genomic features and evolutionary characteristics.</title>
        <authorList>
            <person name="Yang T."/>
            <person name="Liu R."/>
            <person name="Luo Y."/>
            <person name="Hu S."/>
            <person name="Wang D."/>
            <person name="Wang C."/>
            <person name="Pandey M.K."/>
            <person name="Ge S."/>
            <person name="Xu Q."/>
            <person name="Li N."/>
            <person name="Li G."/>
            <person name="Huang Y."/>
            <person name="Saxena R.K."/>
            <person name="Ji Y."/>
            <person name="Li M."/>
            <person name="Yan X."/>
            <person name="He Y."/>
            <person name="Liu Y."/>
            <person name="Wang X."/>
            <person name="Xiang C."/>
            <person name="Varshney R.K."/>
            <person name="Ding H."/>
            <person name="Gao S."/>
            <person name="Zong X."/>
        </authorList>
    </citation>
    <scope>NUCLEOTIDE SEQUENCE [LARGE SCALE GENOMIC DNA]</scope>
    <source>
        <strain evidence="1 2">cv. Zhongwan 6</strain>
    </source>
</reference>
<dbReference type="Gramene" id="Psat01G0236700-T1">
    <property type="protein sequence ID" value="KAI5443685.1"/>
    <property type="gene ID" value="KIW84_012367"/>
</dbReference>
<protein>
    <submittedName>
        <fullName evidence="1">Uncharacterized protein</fullName>
    </submittedName>
</protein>
<accession>A0A9D5GW73</accession>